<reference evidence="1 2" key="1">
    <citation type="submission" date="2019-05" db="EMBL/GenBank/DDBJ databases">
        <title>Emergence of the Ug99 lineage of the wheat stem rust pathogen through somatic hybridization.</title>
        <authorList>
            <person name="Li F."/>
            <person name="Upadhyaya N.M."/>
            <person name="Sperschneider J."/>
            <person name="Matny O."/>
            <person name="Nguyen-Phuc H."/>
            <person name="Mago R."/>
            <person name="Raley C."/>
            <person name="Miller M.E."/>
            <person name="Silverstein K.A.T."/>
            <person name="Henningsen E."/>
            <person name="Hirsch C.D."/>
            <person name="Visser B."/>
            <person name="Pretorius Z.A."/>
            <person name="Steffenson B.J."/>
            <person name="Schwessinger B."/>
            <person name="Dodds P.N."/>
            <person name="Figueroa M."/>
        </authorList>
    </citation>
    <scope>NUCLEOTIDE SEQUENCE [LARGE SCALE GENOMIC DNA]</scope>
    <source>
        <strain evidence="1">21-0</strain>
    </source>
</reference>
<gene>
    <name evidence="1" type="ORF">PGT21_005817</name>
</gene>
<accession>A0A5B0N137</accession>
<protein>
    <submittedName>
        <fullName evidence="1">Uncharacterized protein</fullName>
    </submittedName>
</protein>
<comment type="caution">
    <text evidence="1">The sequence shown here is derived from an EMBL/GenBank/DDBJ whole genome shotgun (WGS) entry which is preliminary data.</text>
</comment>
<keyword evidence="2" id="KW-1185">Reference proteome</keyword>
<sequence length="128" mass="14109">MALACGLVIIMLVGKRQRNGARPKNNRKLESSFSNELSTQVIPRTSSIGGESNIKNSISIQPSQLIAIRNQHAHLLPKRSNPPTIKLKHSICSRPAATLSKIHWIRNRLLLSSISSSSKICPSKIRPI</sequence>
<name>A0A5B0N137_PUCGR</name>
<dbReference type="Proteomes" id="UP000324748">
    <property type="component" value="Unassembled WGS sequence"/>
</dbReference>
<proteinExistence type="predicted"/>
<evidence type="ECO:0000313" key="2">
    <source>
        <dbReference type="Proteomes" id="UP000324748"/>
    </source>
</evidence>
<dbReference type="EMBL" id="VSWC01000119">
    <property type="protein sequence ID" value="KAA1082512.1"/>
    <property type="molecule type" value="Genomic_DNA"/>
</dbReference>
<organism evidence="1 2">
    <name type="scientific">Puccinia graminis f. sp. tritici</name>
    <dbReference type="NCBI Taxonomy" id="56615"/>
    <lineage>
        <taxon>Eukaryota</taxon>
        <taxon>Fungi</taxon>
        <taxon>Dikarya</taxon>
        <taxon>Basidiomycota</taxon>
        <taxon>Pucciniomycotina</taxon>
        <taxon>Pucciniomycetes</taxon>
        <taxon>Pucciniales</taxon>
        <taxon>Pucciniaceae</taxon>
        <taxon>Puccinia</taxon>
    </lineage>
</organism>
<dbReference type="AlphaFoldDB" id="A0A5B0N137"/>
<evidence type="ECO:0000313" key="1">
    <source>
        <dbReference type="EMBL" id="KAA1082512.1"/>
    </source>
</evidence>